<organism evidence="1 3">
    <name type="scientific">Methanosphaera cuniculi</name>
    <dbReference type="NCBI Taxonomy" id="1077256"/>
    <lineage>
        <taxon>Archaea</taxon>
        <taxon>Methanobacteriati</taxon>
        <taxon>Methanobacteriota</taxon>
        <taxon>Methanomada group</taxon>
        <taxon>Methanobacteria</taxon>
        <taxon>Methanobacteriales</taxon>
        <taxon>Methanobacteriaceae</taxon>
        <taxon>Methanosphaera</taxon>
    </lineage>
</organism>
<dbReference type="Proteomes" id="UP000217528">
    <property type="component" value="Unassembled WGS sequence"/>
</dbReference>
<dbReference type="EMBL" id="LMVN01000011">
    <property type="protein sequence ID" value="PAV07546.1"/>
    <property type="molecule type" value="Genomic_DNA"/>
</dbReference>
<keyword evidence="3" id="KW-1185">Reference proteome</keyword>
<accession>A0A2A2HE15</accession>
<gene>
    <name evidence="1" type="ORF">ASJ82_07670</name>
    <name evidence="2" type="ORF">MSCUN_10680</name>
</gene>
<reference evidence="1 3" key="2">
    <citation type="journal article" date="2017" name="BMC Genomics">
        <title>Genomic analysis of methanogenic archaea reveals a shift towards energy conservation.</title>
        <authorList>
            <person name="Gilmore S.P."/>
            <person name="Henske J.K."/>
            <person name="Sexton J.A."/>
            <person name="Solomon K.V."/>
            <person name="Seppala S."/>
            <person name="Yoo J.I."/>
            <person name="Huyett L.M."/>
            <person name="Pressman A."/>
            <person name="Cogan J.Z."/>
            <person name="Kivenson V."/>
            <person name="Peng X."/>
            <person name="Tan Y."/>
            <person name="Valentine D.L."/>
            <person name="O'Malley M.A."/>
        </authorList>
    </citation>
    <scope>NUCLEOTIDE SEQUENCE [LARGE SCALE GENOMIC DNA]</scope>
    <source>
        <strain evidence="1 3">1R-7</strain>
    </source>
</reference>
<sequence length="132" mass="15476">MNIQIQDGKPIATYTYKIMENKIRQKNKNGETKIFTSYKVSIPKELLEVVSDNLVTYIYERNGHTYMTCCEPDTLTPYMKRKIYPIPNGYTFTLPKKLFNLGSENDCCEYILYLSEFDVFCKDNVLVEIIVK</sequence>
<proteinExistence type="predicted"/>
<evidence type="ECO:0000313" key="4">
    <source>
        <dbReference type="Proteomes" id="UP000246004"/>
    </source>
</evidence>
<comment type="caution">
    <text evidence="1">The sequence shown here is derived from an EMBL/GenBank/DDBJ whole genome shotgun (WGS) entry which is preliminary data.</text>
</comment>
<dbReference type="AlphaFoldDB" id="A0A2A2HE15"/>
<reference evidence="2 4" key="1">
    <citation type="submission" date="2016-04" db="EMBL/GenBank/DDBJ databases">
        <title>Genome sequence of Methanosphaera cuniculi DSM 4103.</title>
        <authorList>
            <person name="Poehlein A."/>
            <person name="Seedorf H."/>
            <person name="Daniel R."/>
        </authorList>
    </citation>
    <scope>NUCLEOTIDE SEQUENCE [LARGE SCALE GENOMIC DNA]</scope>
    <source>
        <strain evidence="2 4">DSM 4103</strain>
    </source>
</reference>
<name>A0A2A2HE15_9EURY</name>
<evidence type="ECO:0000313" key="3">
    <source>
        <dbReference type="Proteomes" id="UP000217528"/>
    </source>
</evidence>
<protein>
    <submittedName>
        <fullName evidence="1">Uncharacterized protein</fullName>
    </submittedName>
</protein>
<dbReference type="Proteomes" id="UP000246004">
    <property type="component" value="Unassembled WGS sequence"/>
</dbReference>
<evidence type="ECO:0000313" key="2">
    <source>
        <dbReference type="EMBL" id="PWL08137.1"/>
    </source>
</evidence>
<dbReference type="EMBL" id="LWMS01000031">
    <property type="protein sequence ID" value="PWL08137.1"/>
    <property type="molecule type" value="Genomic_DNA"/>
</dbReference>
<dbReference type="RefSeq" id="WP_095608430.1">
    <property type="nucleotide sequence ID" value="NZ_LMVN01000011.1"/>
</dbReference>
<evidence type="ECO:0000313" key="1">
    <source>
        <dbReference type="EMBL" id="PAV07546.1"/>
    </source>
</evidence>